<proteinExistence type="predicted"/>
<keyword evidence="2" id="KW-1185">Reference proteome</keyword>
<evidence type="ECO:0000313" key="1">
    <source>
        <dbReference type="EMBL" id="ACA57709.1"/>
    </source>
</evidence>
<name>B7SDX6_9CAUD</name>
<dbReference type="Pfam" id="PF07352">
    <property type="entry name" value="Phage_Mu_Gam"/>
    <property type="match status" value="1"/>
</dbReference>
<dbReference type="Gene3D" id="1.20.5.170">
    <property type="match status" value="1"/>
</dbReference>
<evidence type="ECO:0000313" key="2">
    <source>
        <dbReference type="Proteomes" id="UP000002448"/>
    </source>
</evidence>
<protein>
    <submittedName>
        <fullName evidence="1">Host nuclease inhibitor protein</fullName>
    </submittedName>
</protein>
<dbReference type="GO" id="GO:0042262">
    <property type="term" value="P:DNA protection"/>
    <property type="evidence" value="ECO:0007669"/>
    <property type="project" value="InterPro"/>
</dbReference>
<sequence>MAPKKRLKSAAAVYVPQTREQVISDIKNIGDLQRELARLETAMNDEIGQITERYSEPAEDLKKRLAVLQGGVQSWCEANRAELTDNNKVKYANLTTGEVQWRIRPPSVTVRGADAVLELLRSKGLIRFIRVKEEVNKEAILNEPEAVQGLPGLTVNPASKTSQSCLSKRRCSDMADTIAFCWASGLIEFGDQVPEGAIEIARGDDQVVREILVTNSRHAYDNVSLLVPGVPEAANQTEGGDALECFIRLLAKYDSAAFQVAYVEDV</sequence>
<accession>B7SDX6</accession>
<reference evidence="1 2" key="1">
    <citation type="submission" date="2007-11" db="EMBL/GenBank/DDBJ databases">
        <authorList>
            <person name="Lee Y.-R."/>
            <person name="Chung I.-Y."/>
            <person name="Heo Y.-J."/>
            <person name="Cho Y.-H."/>
        </authorList>
    </citation>
    <scope>NUCLEOTIDE SEQUENCE [LARGE SCALE GENOMIC DNA]</scope>
</reference>
<dbReference type="GO" id="GO:0003690">
    <property type="term" value="F:double-stranded DNA binding"/>
    <property type="evidence" value="ECO:0007669"/>
    <property type="project" value="InterPro"/>
</dbReference>
<dbReference type="EMBL" id="EU272037">
    <property type="protein sequence ID" value="ACA57709.1"/>
    <property type="molecule type" value="Genomic_DNA"/>
</dbReference>
<dbReference type="RefSeq" id="YP_002332325.1">
    <property type="nucleotide sequence ID" value="NC_011611.1"/>
</dbReference>
<gene>
    <name evidence="1" type="primary">ORF13</name>
</gene>
<dbReference type="SUPFAM" id="SSF161266">
    <property type="entry name" value="Gam-like"/>
    <property type="match status" value="1"/>
</dbReference>
<dbReference type="Proteomes" id="UP000002448">
    <property type="component" value="Segment"/>
</dbReference>
<dbReference type="KEGG" id="vg:7056551"/>
<dbReference type="OrthoDB" id="10136at10239"/>
<dbReference type="InterPro" id="IPR009951">
    <property type="entry name" value="Host-nuc_inhib_Gam"/>
</dbReference>
<dbReference type="GeneID" id="7056551"/>
<organism evidence="1 2">
    <name type="scientific">Pseudomonas phage MP38</name>
    <dbReference type="NCBI Taxonomy" id="2914009"/>
    <lineage>
        <taxon>Viruses</taxon>
        <taxon>Duplodnaviria</taxon>
        <taxon>Heunggongvirae</taxon>
        <taxon>Uroviricota</taxon>
        <taxon>Caudoviricetes</taxon>
        <taxon>Casadabanvirus</taxon>
        <taxon>Casadabanvirus MP38</taxon>
    </lineage>
</organism>